<protein>
    <recommendedName>
        <fullName evidence="4">Secreted protein</fullName>
    </recommendedName>
</protein>
<dbReference type="Proteomes" id="UP000634229">
    <property type="component" value="Unassembled WGS sequence"/>
</dbReference>
<keyword evidence="1" id="KW-0732">Signal</keyword>
<organism evidence="2 3">
    <name type="scientific">Streptomyces coffeae</name>
    <dbReference type="NCBI Taxonomy" id="621382"/>
    <lineage>
        <taxon>Bacteria</taxon>
        <taxon>Bacillati</taxon>
        <taxon>Actinomycetota</taxon>
        <taxon>Actinomycetes</taxon>
        <taxon>Kitasatosporales</taxon>
        <taxon>Streptomycetaceae</taxon>
        <taxon>Streptomyces</taxon>
    </lineage>
</organism>
<keyword evidence="3" id="KW-1185">Reference proteome</keyword>
<dbReference type="RefSeq" id="WP_201878569.1">
    <property type="nucleotide sequence ID" value="NZ_JAERRF010000019.1"/>
</dbReference>
<gene>
    <name evidence="2" type="ORF">JK363_28205</name>
</gene>
<name>A0ABS1NKE5_9ACTN</name>
<sequence>MAHRLPLRLRRRIVAAAAIGGVTCASVVAGAALADLSDPSGQGDVTASAAAASRISCPPVSGSLPEVPAGARAEVDRNLALLDAQLAEAGSRLAASPGTGGPDPAFVRDTVLGPLKDQRSSTIERIARSISRQGVTAPSGLGALAGCSLGSG</sequence>
<evidence type="ECO:0000313" key="2">
    <source>
        <dbReference type="EMBL" id="MBL1100494.1"/>
    </source>
</evidence>
<comment type="caution">
    <text evidence="2">The sequence shown here is derived from an EMBL/GenBank/DDBJ whole genome shotgun (WGS) entry which is preliminary data.</text>
</comment>
<evidence type="ECO:0008006" key="4">
    <source>
        <dbReference type="Google" id="ProtNLM"/>
    </source>
</evidence>
<dbReference type="EMBL" id="JAERRF010000019">
    <property type="protein sequence ID" value="MBL1100494.1"/>
    <property type="molecule type" value="Genomic_DNA"/>
</dbReference>
<feature type="signal peptide" evidence="1">
    <location>
        <begin position="1"/>
        <end position="31"/>
    </location>
</feature>
<accession>A0ABS1NKE5</accession>
<reference evidence="2 3" key="1">
    <citation type="submission" date="2021-01" db="EMBL/GenBank/DDBJ databases">
        <title>WGS of actinomycetes isolated from Thailand.</title>
        <authorList>
            <person name="Thawai C."/>
        </authorList>
    </citation>
    <scope>NUCLEOTIDE SEQUENCE [LARGE SCALE GENOMIC DNA]</scope>
    <source>
        <strain evidence="2 3">CA1R205</strain>
    </source>
</reference>
<feature type="chain" id="PRO_5046743840" description="Secreted protein" evidence="1">
    <location>
        <begin position="32"/>
        <end position="152"/>
    </location>
</feature>
<proteinExistence type="predicted"/>
<evidence type="ECO:0000313" key="3">
    <source>
        <dbReference type="Proteomes" id="UP000634229"/>
    </source>
</evidence>
<evidence type="ECO:0000256" key="1">
    <source>
        <dbReference type="SAM" id="SignalP"/>
    </source>
</evidence>